<dbReference type="AlphaFoldDB" id="A0A382WVP3"/>
<proteinExistence type="predicted"/>
<dbReference type="EMBL" id="UINC01162929">
    <property type="protein sequence ID" value="SVD62947.1"/>
    <property type="molecule type" value="Genomic_DNA"/>
</dbReference>
<protein>
    <recommendedName>
        <fullName evidence="2">Esterase</fullName>
    </recommendedName>
</protein>
<reference evidence="1" key="1">
    <citation type="submission" date="2018-05" db="EMBL/GenBank/DDBJ databases">
        <authorList>
            <person name="Lanie J.A."/>
            <person name="Ng W.-L."/>
            <person name="Kazmierczak K.M."/>
            <person name="Andrzejewski T.M."/>
            <person name="Davidsen T.M."/>
            <person name="Wayne K.J."/>
            <person name="Tettelin H."/>
            <person name="Glass J.I."/>
            <person name="Rusch D."/>
            <person name="Podicherti R."/>
            <person name="Tsui H.-C.T."/>
            <person name="Winkler M.E."/>
        </authorList>
    </citation>
    <scope>NUCLEOTIDE SEQUENCE</scope>
</reference>
<gene>
    <name evidence="1" type="ORF">METZ01_LOCUS415801</name>
</gene>
<name>A0A382WVP3_9ZZZZ</name>
<feature type="non-terminal residue" evidence="1">
    <location>
        <position position="199"/>
    </location>
</feature>
<accession>A0A382WVP3</accession>
<organism evidence="1">
    <name type="scientific">marine metagenome</name>
    <dbReference type="NCBI Taxonomy" id="408172"/>
    <lineage>
        <taxon>unclassified sequences</taxon>
        <taxon>metagenomes</taxon>
        <taxon>ecological metagenomes</taxon>
    </lineage>
</organism>
<sequence>MVIKYKVKLRDLKLEYLKEYVAPIFNFLKPKKKITNISELKFFIQRKSAWVAQETLYGYLKTRMGAKYILMFDDEIFLGSINKAKWNIYAVALQDLTFYCLSYLKNNSNFDNTSKANDIYEEILNEEIKNEMPNDIIESSKKKFSERLEKIEWNNYYSHLPFNESALALYEWSPIAEELKSLDRKIVLNSMILKWDNIK</sequence>
<evidence type="ECO:0000313" key="1">
    <source>
        <dbReference type="EMBL" id="SVD62947.1"/>
    </source>
</evidence>
<evidence type="ECO:0008006" key="2">
    <source>
        <dbReference type="Google" id="ProtNLM"/>
    </source>
</evidence>